<dbReference type="GO" id="GO:0000105">
    <property type="term" value="P:L-histidine biosynthetic process"/>
    <property type="evidence" value="ECO:0007669"/>
    <property type="project" value="UniProtKB-UniPathway"/>
</dbReference>
<evidence type="ECO:0000256" key="7">
    <source>
        <dbReference type="ARBA" id="ARBA00022741"/>
    </source>
</evidence>
<comment type="subcellular location">
    <subcellularLocation>
        <location evidence="2">Cytoplasm</location>
    </subcellularLocation>
</comment>
<comment type="catalytic activity">
    <reaction evidence="1">
        <text>1-(5-phospho-beta-D-ribosyl)-ATP + H2O = 1-(5-phospho-beta-D-ribosyl)-5'-AMP + diphosphate + H(+)</text>
        <dbReference type="Rhea" id="RHEA:22828"/>
        <dbReference type="ChEBI" id="CHEBI:15377"/>
        <dbReference type="ChEBI" id="CHEBI:15378"/>
        <dbReference type="ChEBI" id="CHEBI:33019"/>
        <dbReference type="ChEBI" id="CHEBI:59457"/>
        <dbReference type="ChEBI" id="CHEBI:73183"/>
        <dbReference type="EC" id="3.6.1.31"/>
    </reaction>
</comment>
<evidence type="ECO:0000313" key="11">
    <source>
        <dbReference type="EMBL" id="OIQ82732.1"/>
    </source>
</evidence>
<gene>
    <name evidence="11" type="primary">hisE_11</name>
    <name evidence="11" type="ORF">GALL_354750</name>
</gene>
<dbReference type="HAMAP" id="MF_01020">
    <property type="entry name" value="HisE"/>
    <property type="match status" value="1"/>
</dbReference>
<evidence type="ECO:0000256" key="6">
    <source>
        <dbReference type="ARBA" id="ARBA00022605"/>
    </source>
</evidence>
<keyword evidence="7" id="KW-0547">Nucleotide-binding</keyword>
<keyword evidence="10" id="KW-0368">Histidine biosynthesis</keyword>
<dbReference type="NCBIfam" id="TIGR03188">
    <property type="entry name" value="histidine_hisI"/>
    <property type="match status" value="1"/>
</dbReference>
<protein>
    <recommendedName>
        <fullName evidence="4">phosphoribosyl-ATP diphosphatase</fullName>
        <ecNumber evidence="4">3.6.1.31</ecNumber>
    </recommendedName>
</protein>
<dbReference type="PANTHER" id="PTHR42945:SF9">
    <property type="entry name" value="HISTIDINE BIOSYNTHESIS BIFUNCTIONAL PROTEIN HISIE"/>
    <property type="match status" value="1"/>
</dbReference>
<sequence>MSQAPAHDVLERLAEVIEGRKTADPATSYVARLFAKGEDAVLKKVGEEATEFVLAAKGGDRAQIVYEAADLWFHSLVALAAHGVKPSEVLRELARREGLSGLDEFAARGQVK</sequence>
<evidence type="ECO:0000256" key="5">
    <source>
        <dbReference type="ARBA" id="ARBA00022490"/>
    </source>
</evidence>
<dbReference type="PANTHER" id="PTHR42945">
    <property type="entry name" value="HISTIDINE BIOSYNTHESIS BIFUNCTIONAL PROTEIN"/>
    <property type="match status" value="1"/>
</dbReference>
<evidence type="ECO:0000256" key="1">
    <source>
        <dbReference type="ARBA" id="ARBA00001460"/>
    </source>
</evidence>
<keyword evidence="5" id="KW-0963">Cytoplasm</keyword>
<dbReference type="EMBL" id="MLJW01000772">
    <property type="protein sequence ID" value="OIQ82732.1"/>
    <property type="molecule type" value="Genomic_DNA"/>
</dbReference>
<evidence type="ECO:0000256" key="2">
    <source>
        <dbReference type="ARBA" id="ARBA00004496"/>
    </source>
</evidence>
<comment type="pathway">
    <text evidence="3">Amino-acid biosynthesis; L-histidine biosynthesis; L-histidine from 5-phospho-alpha-D-ribose 1-diphosphate: step 2/9.</text>
</comment>
<dbReference type="InterPro" id="IPR021130">
    <property type="entry name" value="PRib-ATP_PPHydrolase-like"/>
</dbReference>
<dbReference type="GO" id="GO:0005524">
    <property type="term" value="F:ATP binding"/>
    <property type="evidence" value="ECO:0007669"/>
    <property type="project" value="UniProtKB-KW"/>
</dbReference>
<dbReference type="CDD" id="cd11534">
    <property type="entry name" value="NTP-PPase_HisIE_like"/>
    <property type="match status" value="1"/>
</dbReference>
<organism evidence="11">
    <name type="scientific">mine drainage metagenome</name>
    <dbReference type="NCBI Taxonomy" id="410659"/>
    <lineage>
        <taxon>unclassified sequences</taxon>
        <taxon>metagenomes</taxon>
        <taxon>ecological metagenomes</taxon>
    </lineage>
</organism>
<comment type="caution">
    <text evidence="11">The sequence shown here is derived from an EMBL/GenBank/DDBJ whole genome shotgun (WGS) entry which is preliminary data.</text>
</comment>
<evidence type="ECO:0000256" key="9">
    <source>
        <dbReference type="ARBA" id="ARBA00022840"/>
    </source>
</evidence>
<dbReference type="NCBIfam" id="NF001611">
    <property type="entry name" value="PRK00400.1-3"/>
    <property type="match status" value="1"/>
</dbReference>
<keyword evidence="9" id="KW-0067">ATP-binding</keyword>
<evidence type="ECO:0000256" key="4">
    <source>
        <dbReference type="ARBA" id="ARBA00012414"/>
    </source>
</evidence>
<keyword evidence="8 11" id="KW-0378">Hydrolase</keyword>
<evidence type="ECO:0000256" key="10">
    <source>
        <dbReference type="ARBA" id="ARBA00023102"/>
    </source>
</evidence>
<dbReference type="InterPro" id="IPR008179">
    <property type="entry name" value="HisE"/>
</dbReference>
<name>A0A1J5QS81_9ZZZZ</name>
<dbReference type="Pfam" id="PF01503">
    <property type="entry name" value="PRA-PH"/>
    <property type="match status" value="1"/>
</dbReference>
<reference evidence="11" key="1">
    <citation type="submission" date="2016-10" db="EMBL/GenBank/DDBJ databases">
        <title>Sequence of Gallionella enrichment culture.</title>
        <authorList>
            <person name="Poehlein A."/>
            <person name="Muehling M."/>
            <person name="Daniel R."/>
        </authorList>
    </citation>
    <scope>NUCLEOTIDE SEQUENCE</scope>
</reference>
<dbReference type="GO" id="GO:0004636">
    <property type="term" value="F:phosphoribosyl-ATP diphosphatase activity"/>
    <property type="evidence" value="ECO:0007669"/>
    <property type="project" value="UniProtKB-EC"/>
</dbReference>
<proteinExistence type="inferred from homology"/>
<dbReference type="SUPFAM" id="SSF101386">
    <property type="entry name" value="all-alpha NTP pyrophosphatases"/>
    <property type="match status" value="1"/>
</dbReference>
<dbReference type="Gene3D" id="1.10.287.1080">
    <property type="entry name" value="MazG-like"/>
    <property type="match status" value="1"/>
</dbReference>
<evidence type="ECO:0000256" key="3">
    <source>
        <dbReference type="ARBA" id="ARBA00005204"/>
    </source>
</evidence>
<dbReference type="GO" id="GO:0005737">
    <property type="term" value="C:cytoplasm"/>
    <property type="evidence" value="ECO:0007669"/>
    <property type="project" value="UniProtKB-SubCell"/>
</dbReference>
<dbReference type="EC" id="3.6.1.31" evidence="4"/>
<evidence type="ECO:0000256" key="8">
    <source>
        <dbReference type="ARBA" id="ARBA00022801"/>
    </source>
</evidence>
<keyword evidence="6" id="KW-0028">Amino-acid biosynthesis</keyword>
<accession>A0A1J5QS81</accession>
<dbReference type="UniPathway" id="UPA00031">
    <property type="reaction ID" value="UER00007"/>
</dbReference>
<dbReference type="AlphaFoldDB" id="A0A1J5QS81"/>
<dbReference type="FunFam" id="1.10.287.1080:FF:000002">
    <property type="entry name" value="Histidine biosynthesis bifunctional protein HisIE"/>
    <property type="match status" value="1"/>
</dbReference>